<proteinExistence type="predicted"/>
<dbReference type="EMBL" id="LR828257">
    <property type="protein sequence ID" value="CAD0352723.1"/>
    <property type="molecule type" value="Genomic_DNA"/>
</dbReference>
<organism evidence="2 3">
    <name type="scientific">Xanthomonas hortorum pv. vitians</name>
    <dbReference type="NCBI Taxonomy" id="83224"/>
    <lineage>
        <taxon>Bacteria</taxon>
        <taxon>Pseudomonadati</taxon>
        <taxon>Pseudomonadota</taxon>
        <taxon>Gammaproteobacteria</taxon>
        <taxon>Lysobacterales</taxon>
        <taxon>Lysobacteraceae</taxon>
        <taxon>Xanthomonas</taxon>
    </lineage>
</organism>
<dbReference type="AlphaFoldDB" id="A0A6V7ENA0"/>
<evidence type="ECO:0000313" key="2">
    <source>
        <dbReference type="EMBL" id="CAD0352732.1"/>
    </source>
</evidence>
<sequence length="175" mass="18677">MNELPALVAFDCNALICLTGADCDDKTRLVHLFESIDKRKGQAIIPTPTLAEYLIGADRAGLDFVQAFEKRSAIRVADFDIAAAFEAAQMHAAAIGRGDKRDGASEGWQKVKYDTQIVAIAKANGARLLISNDAGVRACAARINLKVMRADELPFPDAARQHALHMEGGEAAAGA</sequence>
<dbReference type="InterPro" id="IPR029060">
    <property type="entry name" value="PIN-like_dom_sf"/>
</dbReference>
<dbReference type="EMBL" id="LR828257">
    <property type="protein sequence ID" value="CAD0352732.1"/>
    <property type="molecule type" value="Genomic_DNA"/>
</dbReference>
<dbReference type="Proteomes" id="UP000515406">
    <property type="component" value="Chromosome"/>
</dbReference>
<evidence type="ECO:0000313" key="3">
    <source>
        <dbReference type="Proteomes" id="UP000515406"/>
    </source>
</evidence>
<keyword evidence="3" id="KW-1185">Reference proteome</keyword>
<accession>A0A6V7ENA0</accession>
<dbReference type="SUPFAM" id="SSF88723">
    <property type="entry name" value="PIN domain-like"/>
    <property type="match status" value="1"/>
</dbReference>
<feature type="domain" description="PIN" evidence="1">
    <location>
        <begin position="11"/>
        <end position="137"/>
    </location>
</feature>
<name>A0A6V7ENA0_9XANT</name>
<protein>
    <recommendedName>
        <fullName evidence="1">PIN domain-containing protein</fullName>
    </recommendedName>
</protein>
<reference evidence="2 3" key="1">
    <citation type="submission" date="2020-07" db="EMBL/GenBank/DDBJ databases">
        <authorList>
            <person name="Pothier F. J."/>
        </authorList>
    </citation>
    <scope>NUCLEOTIDE SEQUENCE [LARGE SCALE GENOMIC DNA]</scope>
    <source>
        <strain evidence="2 3">CFBP 498</strain>
    </source>
</reference>
<gene>
    <name evidence="2" type="ORF">CFBP498_37750</name>
</gene>
<dbReference type="Gene3D" id="3.40.50.1010">
    <property type="entry name" value="5'-nuclease"/>
    <property type="match status" value="1"/>
</dbReference>
<dbReference type="InterPro" id="IPR002716">
    <property type="entry name" value="PIN_dom"/>
</dbReference>
<dbReference type="RefSeq" id="WP_074057779.1">
    <property type="nucleotide sequence ID" value="NZ_JAJTZO010000142.1"/>
</dbReference>
<evidence type="ECO:0000259" key="1">
    <source>
        <dbReference type="Pfam" id="PF01850"/>
    </source>
</evidence>
<dbReference type="Pfam" id="PF01850">
    <property type="entry name" value="PIN"/>
    <property type="match status" value="1"/>
</dbReference>